<evidence type="ECO:0000256" key="4">
    <source>
        <dbReference type="SAM" id="SignalP"/>
    </source>
</evidence>
<evidence type="ECO:0000256" key="3">
    <source>
        <dbReference type="ARBA" id="ARBA00022840"/>
    </source>
</evidence>
<keyword evidence="6" id="KW-1185">Reference proteome</keyword>
<dbReference type="GO" id="GO:0005524">
    <property type="term" value="F:ATP binding"/>
    <property type="evidence" value="ECO:0007669"/>
    <property type="project" value="UniProtKB-KW"/>
</dbReference>
<dbReference type="InterPro" id="IPR043129">
    <property type="entry name" value="ATPase_NBD"/>
</dbReference>
<dbReference type="OrthoDB" id="6259187at2759"/>
<dbReference type="EMBL" id="UYJE01005564">
    <property type="protein sequence ID" value="VDI38246.1"/>
    <property type="molecule type" value="Genomic_DNA"/>
</dbReference>
<reference evidence="5" key="1">
    <citation type="submission" date="2018-11" db="EMBL/GenBank/DDBJ databases">
        <authorList>
            <person name="Alioto T."/>
            <person name="Alioto T."/>
        </authorList>
    </citation>
    <scope>NUCLEOTIDE SEQUENCE</scope>
</reference>
<dbReference type="InterPro" id="IPR013126">
    <property type="entry name" value="Hsp_70_fam"/>
</dbReference>
<dbReference type="SUPFAM" id="SSF53067">
    <property type="entry name" value="Actin-like ATPase domain"/>
    <property type="match status" value="1"/>
</dbReference>
<dbReference type="AlphaFoldDB" id="A0A8B6EQE2"/>
<protein>
    <submittedName>
        <fullName evidence="5">Uncharacterized protein</fullName>
    </submittedName>
</protein>
<keyword evidence="4" id="KW-0732">Signal</keyword>
<dbReference type="GO" id="GO:0140662">
    <property type="term" value="F:ATP-dependent protein folding chaperone"/>
    <property type="evidence" value="ECO:0007669"/>
    <property type="project" value="InterPro"/>
</dbReference>
<evidence type="ECO:0000256" key="1">
    <source>
        <dbReference type="ARBA" id="ARBA00007381"/>
    </source>
</evidence>
<dbReference type="PRINTS" id="PR00301">
    <property type="entry name" value="HEATSHOCK70"/>
</dbReference>
<dbReference type="Pfam" id="PF00012">
    <property type="entry name" value="HSP70"/>
    <property type="match status" value="1"/>
</dbReference>
<gene>
    <name evidence="5" type="ORF">MGAL_10B053185</name>
</gene>
<dbReference type="Gene3D" id="3.30.420.40">
    <property type="match status" value="1"/>
</dbReference>
<evidence type="ECO:0000256" key="2">
    <source>
        <dbReference type="ARBA" id="ARBA00022741"/>
    </source>
</evidence>
<dbReference type="Proteomes" id="UP000596742">
    <property type="component" value="Unassembled WGS sequence"/>
</dbReference>
<keyword evidence="2" id="KW-0547">Nucleotide-binding</keyword>
<name>A0A8B6EQE2_MYTGA</name>
<evidence type="ECO:0000313" key="6">
    <source>
        <dbReference type="Proteomes" id="UP000596742"/>
    </source>
</evidence>
<dbReference type="PANTHER" id="PTHR19375">
    <property type="entry name" value="HEAT SHOCK PROTEIN 70KDA"/>
    <property type="match status" value="1"/>
</dbReference>
<keyword evidence="3" id="KW-0067">ATP-binding</keyword>
<organism evidence="5 6">
    <name type="scientific">Mytilus galloprovincialis</name>
    <name type="common">Mediterranean mussel</name>
    <dbReference type="NCBI Taxonomy" id="29158"/>
    <lineage>
        <taxon>Eukaryota</taxon>
        <taxon>Metazoa</taxon>
        <taxon>Spiralia</taxon>
        <taxon>Lophotrochozoa</taxon>
        <taxon>Mollusca</taxon>
        <taxon>Bivalvia</taxon>
        <taxon>Autobranchia</taxon>
        <taxon>Pteriomorphia</taxon>
        <taxon>Mytilida</taxon>
        <taxon>Mytiloidea</taxon>
        <taxon>Mytilidae</taxon>
        <taxon>Mytilinae</taxon>
        <taxon>Mytilus</taxon>
    </lineage>
</organism>
<accession>A0A8B6EQE2</accession>
<evidence type="ECO:0000313" key="5">
    <source>
        <dbReference type="EMBL" id="VDI38246.1"/>
    </source>
</evidence>
<comment type="caution">
    <text evidence="5">The sequence shown here is derived from an EMBL/GenBank/DDBJ whole genome shotgun (WGS) entry which is preliminary data.</text>
</comment>
<proteinExistence type="inferred from homology"/>
<feature type="chain" id="PRO_5032939743" evidence="4">
    <location>
        <begin position="19"/>
        <end position="199"/>
    </location>
</feature>
<comment type="similarity">
    <text evidence="1">Belongs to the heat shock protein 70 family.</text>
</comment>
<feature type="signal peptide" evidence="4">
    <location>
        <begin position="1"/>
        <end position="18"/>
    </location>
</feature>
<sequence>MMQIELIITFSIIGFATSNTSYVETNEVIGIDFGTSFVSVGIFRYGTVEIIPNEYGNRMTPTYALFTETGDCIIGELAYLKTGHNPKTKIYNLKRLLGRTWDDIFVQNLIATVPYDLAYVNNKPYVQVNLGYKKIQFSPEEISAMFLVQMKQLAEKYLHGPIKDAVITVPAYFNDQQRQAVKDASAIAELNVRRLISEP</sequence>